<sequence length="113" mass="13290">MFTSLLAWWEEIKFAFHFCKDLQRERLQKDGQQFCTFSNIIILYYLELDHQLQMLNITFTEPRDLESGEQDGWPSFSLKQIIKVNICALKPSRAAANALLERFSKKDCHTSTI</sequence>
<dbReference type="EMBL" id="JYDW01000311">
    <property type="protein sequence ID" value="KRZ49474.1"/>
    <property type="molecule type" value="Genomic_DNA"/>
</dbReference>
<evidence type="ECO:0000313" key="1">
    <source>
        <dbReference type="EMBL" id="KRZ49474.1"/>
    </source>
</evidence>
<dbReference type="OrthoDB" id="10463435at2759"/>
<comment type="caution">
    <text evidence="1">The sequence shown here is derived from an EMBL/GenBank/DDBJ whole genome shotgun (WGS) entry which is preliminary data.</text>
</comment>
<name>A0A0V1KR82_9BILA</name>
<protein>
    <submittedName>
        <fullName evidence="1">Uncharacterized protein</fullName>
    </submittedName>
</protein>
<evidence type="ECO:0000313" key="2">
    <source>
        <dbReference type="Proteomes" id="UP000054721"/>
    </source>
</evidence>
<gene>
    <name evidence="1" type="ORF">T02_13879</name>
</gene>
<dbReference type="AlphaFoldDB" id="A0A0V1KR82"/>
<organism evidence="1 2">
    <name type="scientific">Trichinella nativa</name>
    <dbReference type="NCBI Taxonomy" id="6335"/>
    <lineage>
        <taxon>Eukaryota</taxon>
        <taxon>Metazoa</taxon>
        <taxon>Ecdysozoa</taxon>
        <taxon>Nematoda</taxon>
        <taxon>Enoplea</taxon>
        <taxon>Dorylaimia</taxon>
        <taxon>Trichinellida</taxon>
        <taxon>Trichinellidae</taxon>
        <taxon>Trichinella</taxon>
    </lineage>
</organism>
<dbReference type="Proteomes" id="UP000054721">
    <property type="component" value="Unassembled WGS sequence"/>
</dbReference>
<reference evidence="1 2" key="1">
    <citation type="submission" date="2015-05" db="EMBL/GenBank/DDBJ databases">
        <title>Evolution of Trichinella species and genotypes.</title>
        <authorList>
            <person name="Korhonen P.K."/>
            <person name="Edoardo P."/>
            <person name="Giuseppe L.R."/>
            <person name="Gasser R.B."/>
        </authorList>
    </citation>
    <scope>NUCLEOTIDE SEQUENCE [LARGE SCALE GENOMIC DNA]</scope>
    <source>
        <strain evidence="1">ISS10</strain>
    </source>
</reference>
<proteinExistence type="predicted"/>
<accession>A0A0V1KR82</accession>
<keyword evidence="2" id="KW-1185">Reference proteome</keyword>